<gene>
    <name evidence="2" type="ORF">MSAN_00241000</name>
</gene>
<sequence length="316" mass="33902">MNPTSGYPQVITTLTELNAVLTYQLCSAGAALFLNGICLLLFAFGIFYLQKTKTRTSRMFLVLAIILVLFALAQVFLDVAAAALFLRMAELIEGGSPDAVVALYQAYFHVSLARNTLTTINNAITDCLLLYRCAMIWGSSPYTRVVIGVSLMLILGTLGVGMWGVFVVRNSPLPFIMALVTNSVLLGLTAGKIWIKGRQTAVVLGAEAGKRYQITLQIVCESSLLYLVNVLVYLILGLGSGPLPLIGAAWGALAQVVNVVPMLIIVRVGMAKKATEPDPNPRRFYGGNKSSNSRFGVTQISSVTPLTSRAGGYSNV</sequence>
<feature type="transmembrane region" description="Helical" evidence="1">
    <location>
        <begin position="20"/>
        <end position="48"/>
    </location>
</feature>
<feature type="transmembrane region" description="Helical" evidence="1">
    <location>
        <begin position="173"/>
        <end position="195"/>
    </location>
</feature>
<keyword evidence="1" id="KW-0472">Membrane</keyword>
<organism evidence="2 3">
    <name type="scientific">Mycena sanguinolenta</name>
    <dbReference type="NCBI Taxonomy" id="230812"/>
    <lineage>
        <taxon>Eukaryota</taxon>
        <taxon>Fungi</taxon>
        <taxon>Dikarya</taxon>
        <taxon>Basidiomycota</taxon>
        <taxon>Agaricomycotina</taxon>
        <taxon>Agaricomycetes</taxon>
        <taxon>Agaricomycetidae</taxon>
        <taxon>Agaricales</taxon>
        <taxon>Marasmiineae</taxon>
        <taxon>Mycenaceae</taxon>
        <taxon>Mycena</taxon>
    </lineage>
</organism>
<feature type="transmembrane region" description="Helical" evidence="1">
    <location>
        <begin position="216"/>
        <end position="236"/>
    </location>
</feature>
<feature type="transmembrane region" description="Helical" evidence="1">
    <location>
        <begin position="145"/>
        <end position="167"/>
    </location>
</feature>
<feature type="transmembrane region" description="Helical" evidence="1">
    <location>
        <begin position="60"/>
        <end position="86"/>
    </location>
</feature>
<feature type="transmembrane region" description="Helical" evidence="1">
    <location>
        <begin position="106"/>
        <end position="124"/>
    </location>
</feature>
<evidence type="ECO:0000313" key="3">
    <source>
        <dbReference type="Proteomes" id="UP000623467"/>
    </source>
</evidence>
<dbReference type="AlphaFoldDB" id="A0A8H6ZFR2"/>
<protein>
    <submittedName>
        <fullName evidence="2">Uncharacterized protein</fullName>
    </submittedName>
</protein>
<dbReference type="Proteomes" id="UP000623467">
    <property type="component" value="Unassembled WGS sequence"/>
</dbReference>
<evidence type="ECO:0000313" key="2">
    <source>
        <dbReference type="EMBL" id="KAF7378165.1"/>
    </source>
</evidence>
<proteinExistence type="predicted"/>
<evidence type="ECO:0000256" key="1">
    <source>
        <dbReference type="SAM" id="Phobius"/>
    </source>
</evidence>
<comment type="caution">
    <text evidence="2">The sequence shown here is derived from an EMBL/GenBank/DDBJ whole genome shotgun (WGS) entry which is preliminary data.</text>
</comment>
<keyword evidence="3" id="KW-1185">Reference proteome</keyword>
<feature type="transmembrane region" description="Helical" evidence="1">
    <location>
        <begin position="248"/>
        <end position="266"/>
    </location>
</feature>
<accession>A0A8H6ZFR2</accession>
<dbReference type="OrthoDB" id="2978399at2759"/>
<keyword evidence="1" id="KW-1133">Transmembrane helix</keyword>
<reference evidence="2" key="1">
    <citation type="submission" date="2020-05" db="EMBL/GenBank/DDBJ databases">
        <title>Mycena genomes resolve the evolution of fungal bioluminescence.</title>
        <authorList>
            <person name="Tsai I.J."/>
        </authorList>
    </citation>
    <scope>NUCLEOTIDE SEQUENCE</scope>
    <source>
        <strain evidence="2">160909Yilan</strain>
    </source>
</reference>
<name>A0A8H6ZFR2_9AGAR</name>
<dbReference type="EMBL" id="JACAZH010000001">
    <property type="protein sequence ID" value="KAF7378165.1"/>
    <property type="molecule type" value="Genomic_DNA"/>
</dbReference>
<keyword evidence="1" id="KW-0812">Transmembrane</keyword>